<accession>A0A1I5DNI2</accession>
<dbReference type="RefSeq" id="WP_075012326.1">
    <property type="nucleotide sequence ID" value="NZ_FOWE01000002.1"/>
</dbReference>
<dbReference type="Proteomes" id="UP000183642">
    <property type="component" value="Unassembled WGS sequence"/>
</dbReference>
<organism evidence="1 2">
    <name type="scientific">Geodermatophilus obscurus</name>
    <dbReference type="NCBI Taxonomy" id="1861"/>
    <lineage>
        <taxon>Bacteria</taxon>
        <taxon>Bacillati</taxon>
        <taxon>Actinomycetota</taxon>
        <taxon>Actinomycetes</taxon>
        <taxon>Geodermatophilales</taxon>
        <taxon>Geodermatophilaceae</taxon>
        <taxon>Geodermatophilus</taxon>
    </lineage>
</organism>
<proteinExistence type="predicted"/>
<dbReference type="OrthoDB" id="5189050at2"/>
<reference evidence="2" key="1">
    <citation type="submission" date="2016-10" db="EMBL/GenBank/DDBJ databases">
        <authorList>
            <person name="Varghese N."/>
            <person name="Submissions S."/>
        </authorList>
    </citation>
    <scope>NUCLEOTIDE SEQUENCE [LARGE SCALE GENOMIC DNA]</scope>
    <source>
        <strain evidence="2">DSM 43161</strain>
    </source>
</reference>
<dbReference type="AlphaFoldDB" id="A0A1I5DNI2"/>
<sequence length="136" mass="14984">MGVDNRLTADQLAALLPGDPVVIQSGAESGRPRHTAGVVVRADGPHIAVSVRSPRGAAYVEQYRRRDGSRVGGQMRAELINADADAPVPQEAQRRTRHIDLLFRDWTRHRTDVDRLRALHEAIGECLEDSTETASR</sequence>
<evidence type="ECO:0000313" key="1">
    <source>
        <dbReference type="EMBL" id="SFO00845.1"/>
    </source>
</evidence>
<name>A0A1I5DNI2_9ACTN</name>
<dbReference type="EMBL" id="FOWE01000002">
    <property type="protein sequence ID" value="SFO00845.1"/>
    <property type="molecule type" value="Genomic_DNA"/>
</dbReference>
<keyword evidence="2" id="KW-1185">Reference proteome</keyword>
<gene>
    <name evidence="1" type="ORF">SAMN05660359_00922</name>
</gene>
<evidence type="ECO:0000313" key="2">
    <source>
        <dbReference type="Proteomes" id="UP000183642"/>
    </source>
</evidence>
<protein>
    <submittedName>
        <fullName evidence="1">Uncharacterized protein</fullName>
    </submittedName>
</protein>